<evidence type="ECO:0000256" key="5">
    <source>
        <dbReference type="ARBA" id="ARBA00023315"/>
    </source>
</evidence>
<evidence type="ECO:0000313" key="8">
    <source>
        <dbReference type="Proteomes" id="UP000230790"/>
    </source>
</evidence>
<evidence type="ECO:0000256" key="6">
    <source>
        <dbReference type="ARBA" id="ARBA00023316"/>
    </source>
</evidence>
<dbReference type="InterPro" id="IPR050644">
    <property type="entry name" value="PG_Glycine_Bridge_Synth"/>
</dbReference>
<dbReference type="GO" id="GO:0009252">
    <property type="term" value="P:peptidoglycan biosynthetic process"/>
    <property type="evidence" value="ECO:0007669"/>
    <property type="project" value="UniProtKB-KW"/>
</dbReference>
<dbReference type="AlphaFoldDB" id="A0A2M8QCB9"/>
<comment type="similarity">
    <text evidence="1">Belongs to the FemABX family.</text>
</comment>
<evidence type="ECO:0000313" key="7">
    <source>
        <dbReference type="EMBL" id="PJF47445.1"/>
    </source>
</evidence>
<dbReference type="GO" id="GO:0071555">
    <property type="term" value="P:cell wall organization"/>
    <property type="evidence" value="ECO:0007669"/>
    <property type="project" value="UniProtKB-KW"/>
</dbReference>
<dbReference type="Pfam" id="PF02388">
    <property type="entry name" value="FemAB"/>
    <property type="match status" value="2"/>
</dbReference>
<keyword evidence="4" id="KW-0573">Peptidoglycan synthesis</keyword>
<keyword evidence="5" id="KW-0012">Acyltransferase</keyword>
<accession>A0A2M8QCB9</accession>
<dbReference type="Gene3D" id="3.40.630.30">
    <property type="match status" value="2"/>
</dbReference>
<evidence type="ECO:0000256" key="1">
    <source>
        <dbReference type="ARBA" id="ARBA00009943"/>
    </source>
</evidence>
<dbReference type="InterPro" id="IPR003447">
    <property type="entry name" value="FEMABX"/>
</dbReference>
<dbReference type="GO" id="GO:0008360">
    <property type="term" value="P:regulation of cell shape"/>
    <property type="evidence" value="ECO:0007669"/>
    <property type="project" value="UniProtKB-KW"/>
</dbReference>
<dbReference type="SUPFAM" id="SSF55729">
    <property type="entry name" value="Acyl-CoA N-acyltransferases (Nat)"/>
    <property type="match status" value="2"/>
</dbReference>
<dbReference type="PROSITE" id="PS51191">
    <property type="entry name" value="FEMABX"/>
    <property type="match status" value="1"/>
</dbReference>
<organism evidence="7 8">
    <name type="scientific">Candidatus Thermofonsia Clade 3 bacterium</name>
    <dbReference type="NCBI Taxonomy" id="2364212"/>
    <lineage>
        <taxon>Bacteria</taxon>
        <taxon>Bacillati</taxon>
        <taxon>Chloroflexota</taxon>
        <taxon>Candidatus Thermofontia</taxon>
        <taxon>Candidatus Thermofonsia Clade 3</taxon>
    </lineage>
</organism>
<proteinExistence type="inferred from homology"/>
<dbReference type="PANTHER" id="PTHR36174">
    <property type="entry name" value="LIPID II:GLYCINE GLYCYLTRANSFERASE"/>
    <property type="match status" value="1"/>
</dbReference>
<dbReference type="GO" id="GO:0016755">
    <property type="term" value="F:aminoacyltransferase activity"/>
    <property type="evidence" value="ECO:0007669"/>
    <property type="project" value="InterPro"/>
</dbReference>
<dbReference type="InterPro" id="IPR016181">
    <property type="entry name" value="Acyl_CoA_acyltransferase"/>
</dbReference>
<name>A0A2M8QCB9_9CHLR</name>
<evidence type="ECO:0000256" key="3">
    <source>
        <dbReference type="ARBA" id="ARBA00022960"/>
    </source>
</evidence>
<evidence type="ECO:0000256" key="4">
    <source>
        <dbReference type="ARBA" id="ARBA00022984"/>
    </source>
</evidence>
<comment type="caution">
    <text evidence="7">The sequence shown here is derived from an EMBL/GenBank/DDBJ whole genome shotgun (WGS) entry which is preliminary data.</text>
</comment>
<sequence length="341" mass="38709">MWSQVTDASAWDAALRALPAPHLLQSWAWGELKSRWGWTAERWLLRSAAGVPRAAVQVLTRRMSRLPVCVLYAPRGPVVADDEAFDAALALLEQRARAKRAIWVKADGDPPSAGEGDALDRCRALLAARGWRYSSTQVQFRNTMHTDLRRSDEALLAAMKPKTRYNVRLAEKRGVQVRLVAPIGDADARLLYAMYAETARRDGFAIREAAYYADVWRTMNSAAFVAERAGQALAGLVLLRFGDRAWYFYGMSRAVGREHMPNYLLQWVAMRWARDQGCVVYDWWGAPDVRDARDPLWGVYRFKEGFGARFVEGLGAWDYMPSHAGRLLEMLLRITSRPMRQ</sequence>
<dbReference type="Proteomes" id="UP000230790">
    <property type="component" value="Unassembled WGS sequence"/>
</dbReference>
<keyword evidence="3" id="KW-0133">Cell shape</keyword>
<dbReference type="PANTHER" id="PTHR36174:SF1">
    <property type="entry name" value="LIPID II:GLYCINE GLYCYLTRANSFERASE"/>
    <property type="match status" value="1"/>
</dbReference>
<keyword evidence="2" id="KW-0808">Transferase</keyword>
<gene>
    <name evidence="7" type="ORF">CUN48_08545</name>
</gene>
<reference evidence="7 8" key="1">
    <citation type="submission" date="2017-11" db="EMBL/GenBank/DDBJ databases">
        <title>Evolution of Phototrophy in the Chloroflexi Phylum Driven by Horizontal Gene Transfer.</title>
        <authorList>
            <person name="Ward L.M."/>
            <person name="Hemp J."/>
            <person name="Shih P.M."/>
            <person name="Mcglynn S.E."/>
            <person name="Fischer W."/>
        </authorList>
    </citation>
    <scope>NUCLEOTIDE SEQUENCE [LARGE SCALE GENOMIC DNA]</scope>
    <source>
        <strain evidence="7">JP3_7</strain>
    </source>
</reference>
<evidence type="ECO:0000256" key="2">
    <source>
        <dbReference type="ARBA" id="ARBA00022679"/>
    </source>
</evidence>
<keyword evidence="6" id="KW-0961">Cell wall biogenesis/degradation</keyword>
<protein>
    <submittedName>
        <fullName evidence="7">Methicillin resistance protein</fullName>
    </submittedName>
</protein>
<dbReference type="EMBL" id="PGTN01000048">
    <property type="protein sequence ID" value="PJF47445.1"/>
    <property type="molecule type" value="Genomic_DNA"/>
</dbReference>